<reference evidence="1 2" key="1">
    <citation type="submission" date="2018-09" db="EMBL/GenBank/DDBJ databases">
        <title>YIM PH 21725 draft genome.</title>
        <authorList>
            <person name="Miao C."/>
        </authorList>
    </citation>
    <scope>NUCLEOTIDE SEQUENCE [LARGE SCALE GENOMIC DNA]</scope>
    <source>
        <strain evidence="2">YIM PH21725</strain>
    </source>
</reference>
<dbReference type="AlphaFoldDB" id="A0A419HJR4"/>
<dbReference type="EMBL" id="QZFV01000151">
    <property type="protein sequence ID" value="RJQ76103.1"/>
    <property type="molecule type" value="Genomic_DNA"/>
</dbReference>
<organism evidence="1 2">
    <name type="scientific">Amycolatopsis panacis</name>
    <dbReference type="NCBI Taxonomy" id="2340917"/>
    <lineage>
        <taxon>Bacteria</taxon>
        <taxon>Bacillati</taxon>
        <taxon>Actinomycetota</taxon>
        <taxon>Actinomycetes</taxon>
        <taxon>Pseudonocardiales</taxon>
        <taxon>Pseudonocardiaceae</taxon>
        <taxon>Amycolatopsis</taxon>
    </lineage>
</organism>
<sequence>MFRDAHLPPVADQPREFRFADFPVRSRDHQQGLAVVEESLLGRRRQSVQVLGQLTHRHHLRLVHGVLLTWSRGFPRREFTGLSAVRRRCSPDPTKSHTPNSANGPAACRRWSLRLLKNHVALTENIPKLDHSTIGRVFTKARVPAKSV</sequence>
<comment type="caution">
    <text evidence="1">The sequence shown here is derived from an EMBL/GenBank/DDBJ whole genome shotgun (WGS) entry which is preliminary data.</text>
</comment>
<keyword evidence="2" id="KW-1185">Reference proteome</keyword>
<evidence type="ECO:0000313" key="1">
    <source>
        <dbReference type="EMBL" id="RJQ76103.1"/>
    </source>
</evidence>
<name>A0A419HJR4_9PSEU</name>
<proteinExistence type="predicted"/>
<accession>A0A419HJR4</accession>
<evidence type="ECO:0000313" key="2">
    <source>
        <dbReference type="Proteomes" id="UP000285112"/>
    </source>
</evidence>
<protein>
    <submittedName>
        <fullName evidence="1">Uncharacterized protein</fullName>
    </submittedName>
</protein>
<dbReference type="Proteomes" id="UP000285112">
    <property type="component" value="Unassembled WGS sequence"/>
</dbReference>
<gene>
    <name evidence="1" type="ORF">D5S19_30785</name>
</gene>